<evidence type="ECO:0000313" key="3">
    <source>
        <dbReference type="Proteomes" id="UP000287547"/>
    </source>
</evidence>
<dbReference type="RefSeq" id="WP_037261118.1">
    <property type="nucleotide sequence ID" value="NZ_QHKI01000004.1"/>
</dbReference>
<evidence type="ECO:0000313" key="2">
    <source>
        <dbReference type="EMBL" id="RSM88471.1"/>
    </source>
</evidence>
<dbReference type="Proteomes" id="UP000287547">
    <property type="component" value="Unassembled WGS sequence"/>
</dbReference>
<protein>
    <submittedName>
        <fullName evidence="2">Uncharacterized protein</fullName>
    </submittedName>
</protein>
<comment type="caution">
    <text evidence="2">The sequence shown here is derived from an EMBL/GenBank/DDBJ whole genome shotgun (WGS) entry which is preliminary data.</text>
</comment>
<accession>A0A428ZKH5</accession>
<organism evidence="2 3">
    <name type="scientific">Kibdelosporangium aridum</name>
    <dbReference type="NCBI Taxonomy" id="2030"/>
    <lineage>
        <taxon>Bacteria</taxon>
        <taxon>Bacillati</taxon>
        <taxon>Actinomycetota</taxon>
        <taxon>Actinomycetes</taxon>
        <taxon>Pseudonocardiales</taxon>
        <taxon>Pseudonocardiaceae</taxon>
        <taxon>Kibdelosporangium</taxon>
    </lineage>
</organism>
<evidence type="ECO:0000256" key="1">
    <source>
        <dbReference type="SAM" id="MobiDB-lite"/>
    </source>
</evidence>
<proteinExistence type="predicted"/>
<gene>
    <name evidence="2" type="ORF">DMH04_07430</name>
</gene>
<dbReference type="OrthoDB" id="7387101at2"/>
<sequence>MTRPLATQDVSAAQAAPETRSAAPPPGVALAGMVGNRAMTRALTVQRDPLTDVRTMSITPQFAKGLPEDELAEQLRSLGQHILSLPQNGPEYQAARENQAILQREQVRRLVEGPGTSSGGDTVEARHARFKQAVLLSAQHRLTENQQNLEQWRAVIEAQMSPEALQAHVLAQSAADLRQTAERTSGMPAYDAWAGDPNPFRRNVHEHQARGEWRACTGCHEMVRADELSRHEDHMGPNWMSPADRLSGFAGLPQGDGAETARVQAAIDAIRPVVAPLGDSGYRIIPDDVFSLRGGLTPEQLRETIFGRIAMRRANYAELSARIADGDVDYLQLGPILQDLLPAADAEVQAAVRDDQDAEHTWSIVMIGGTLILSLLSLVFPPLALALAAVQFASGYQQFQQGSTYQLGVGANNVFTRDQQDAAGGMMASGVLNMGMAAATVAAVGPGVMDMAATRAITAADVQIAQRIAQRALAGPVAEAELLQLQQPGLVGRMAHGWAEMRGFQVVYRGQGAPTAEILSPAARAGGVDSSRALYDSMRAQGLTDLEIAGYTARWNDQPVPAFDAPPGMADQPLGSVGIPTTRLPNVASDFAQTPTGVIYVLRVPRGQGVPVGQAGWGMQSAIEQEIVFFHQLPNGMVVRTMSPTVAPPLRFDSPPGVGPSLTVPPAP</sequence>
<feature type="region of interest" description="Disordered" evidence="1">
    <location>
        <begin position="1"/>
        <end position="27"/>
    </location>
</feature>
<dbReference type="EMBL" id="QHKI01000004">
    <property type="protein sequence ID" value="RSM88471.1"/>
    <property type="molecule type" value="Genomic_DNA"/>
</dbReference>
<reference evidence="2 3" key="1">
    <citation type="submission" date="2018-05" db="EMBL/GenBank/DDBJ databases">
        <title>Evolution of GPA BGCs.</title>
        <authorList>
            <person name="Waglechner N."/>
            <person name="Wright G.D."/>
        </authorList>
    </citation>
    <scope>NUCLEOTIDE SEQUENCE [LARGE SCALE GENOMIC DNA]</scope>
    <source>
        <strain evidence="2 3">A82846</strain>
    </source>
</reference>
<name>A0A428ZKH5_KIBAR</name>
<feature type="region of interest" description="Disordered" evidence="1">
    <location>
        <begin position="648"/>
        <end position="668"/>
    </location>
</feature>
<dbReference type="AlphaFoldDB" id="A0A428ZKH5"/>